<comment type="similarity">
    <text evidence="1">Belongs to the CorA metal ion transporter (MIT) (TC 1.A.35.5) family.</text>
</comment>
<accession>A0A0L9U5A0</accession>
<evidence type="ECO:0000256" key="2">
    <source>
        <dbReference type="SAM" id="Coils"/>
    </source>
</evidence>
<evidence type="ECO:0008006" key="5">
    <source>
        <dbReference type="Google" id="ProtNLM"/>
    </source>
</evidence>
<keyword evidence="2" id="KW-0175">Coiled coil</keyword>
<dbReference type="PANTHER" id="PTHR13890:SF31">
    <property type="entry name" value="MAGNESIUM TRANSPORTER MRS2-2-RELATED"/>
    <property type="match status" value="1"/>
</dbReference>
<evidence type="ECO:0000313" key="3">
    <source>
        <dbReference type="EMBL" id="KOM37867.1"/>
    </source>
</evidence>
<dbReference type="OMA" id="TTHVNEN"/>
<dbReference type="STRING" id="3914.A0A0L9U5A0"/>
<dbReference type="Proteomes" id="UP000053144">
    <property type="component" value="Chromosome 3"/>
</dbReference>
<organism evidence="3 4">
    <name type="scientific">Phaseolus angularis</name>
    <name type="common">Azuki bean</name>
    <name type="synonym">Vigna angularis</name>
    <dbReference type="NCBI Taxonomy" id="3914"/>
    <lineage>
        <taxon>Eukaryota</taxon>
        <taxon>Viridiplantae</taxon>
        <taxon>Streptophyta</taxon>
        <taxon>Embryophyta</taxon>
        <taxon>Tracheophyta</taxon>
        <taxon>Spermatophyta</taxon>
        <taxon>Magnoliopsida</taxon>
        <taxon>eudicotyledons</taxon>
        <taxon>Gunneridae</taxon>
        <taxon>Pentapetalae</taxon>
        <taxon>rosids</taxon>
        <taxon>fabids</taxon>
        <taxon>Fabales</taxon>
        <taxon>Fabaceae</taxon>
        <taxon>Papilionoideae</taxon>
        <taxon>50 kb inversion clade</taxon>
        <taxon>NPAAA clade</taxon>
        <taxon>indigoferoid/millettioid clade</taxon>
        <taxon>Phaseoleae</taxon>
        <taxon>Vigna</taxon>
    </lineage>
</organism>
<dbReference type="InterPro" id="IPR039204">
    <property type="entry name" value="MRS2-like"/>
</dbReference>
<gene>
    <name evidence="3" type="ORF">LR48_Vigan03g124900</name>
</gene>
<evidence type="ECO:0000313" key="4">
    <source>
        <dbReference type="Proteomes" id="UP000053144"/>
    </source>
</evidence>
<dbReference type="Gene3D" id="1.20.58.340">
    <property type="entry name" value="Magnesium transport protein CorA, transmembrane region"/>
    <property type="match status" value="1"/>
</dbReference>
<feature type="coiled-coil region" evidence="2">
    <location>
        <begin position="10"/>
        <end position="37"/>
    </location>
</feature>
<dbReference type="Gramene" id="KOM37867">
    <property type="protein sequence ID" value="KOM37867"/>
    <property type="gene ID" value="LR48_Vigan03g124900"/>
</dbReference>
<protein>
    <recommendedName>
        <fullName evidence="5">Magnesium transporter</fullName>
    </recommendedName>
</protein>
<dbReference type="PANTHER" id="PTHR13890">
    <property type="entry name" value="RNA SPLICING PROTEIN MRS2, MITOCHONDRIAL"/>
    <property type="match status" value="1"/>
</dbReference>
<proteinExistence type="inferred from homology"/>
<sequence>MISSRNLDRVRKLKNAMTRLTAKVRKVRNELEQLMHDDDMVDDDDDMANLYLSRKGGSSSPVSGSSAANWFAASPTIGSKIYRANRASPATVRLDENDVKELEMLLEVMLLASVGNAYYAV</sequence>
<dbReference type="EMBL" id="CM003373">
    <property type="protein sequence ID" value="KOM37867.1"/>
    <property type="molecule type" value="Genomic_DNA"/>
</dbReference>
<reference evidence="4" key="1">
    <citation type="journal article" date="2015" name="Proc. Natl. Acad. Sci. U.S.A.">
        <title>Genome sequencing of adzuki bean (Vigna angularis) provides insight into high starch and low fat accumulation and domestication.</title>
        <authorList>
            <person name="Yang K."/>
            <person name="Tian Z."/>
            <person name="Chen C."/>
            <person name="Luo L."/>
            <person name="Zhao B."/>
            <person name="Wang Z."/>
            <person name="Yu L."/>
            <person name="Li Y."/>
            <person name="Sun Y."/>
            <person name="Li W."/>
            <person name="Chen Y."/>
            <person name="Li Y."/>
            <person name="Zhang Y."/>
            <person name="Ai D."/>
            <person name="Zhao J."/>
            <person name="Shang C."/>
            <person name="Ma Y."/>
            <person name="Wu B."/>
            <person name="Wang M."/>
            <person name="Gao L."/>
            <person name="Sun D."/>
            <person name="Zhang P."/>
            <person name="Guo F."/>
            <person name="Wang W."/>
            <person name="Li Y."/>
            <person name="Wang J."/>
            <person name="Varshney R.K."/>
            <person name="Wang J."/>
            <person name="Ling H.Q."/>
            <person name="Wan P."/>
        </authorList>
    </citation>
    <scope>NUCLEOTIDE SEQUENCE</scope>
    <source>
        <strain evidence="4">cv. Jingnong 6</strain>
    </source>
</reference>
<name>A0A0L9U5A0_PHAAN</name>
<evidence type="ECO:0000256" key="1">
    <source>
        <dbReference type="ARBA" id="ARBA00007535"/>
    </source>
</evidence>
<dbReference type="AlphaFoldDB" id="A0A0L9U5A0"/>
<dbReference type="GO" id="GO:0015095">
    <property type="term" value="F:magnesium ion transmembrane transporter activity"/>
    <property type="evidence" value="ECO:0007669"/>
    <property type="project" value="UniProtKB-ARBA"/>
</dbReference>